<evidence type="ECO:0000256" key="2">
    <source>
        <dbReference type="ARBA" id="ARBA00022801"/>
    </source>
</evidence>
<evidence type="ECO:0000256" key="6">
    <source>
        <dbReference type="ARBA" id="ARBA00030030"/>
    </source>
</evidence>
<evidence type="ECO:0000313" key="8">
    <source>
        <dbReference type="Proteomes" id="UP000013776"/>
    </source>
</evidence>
<keyword evidence="1" id="KW-0540">Nuclease</keyword>
<protein>
    <recommendedName>
        <fullName evidence="5">U6 snRNA phosphodiesterase 1</fullName>
    </recommendedName>
    <alternativeName>
        <fullName evidence="6">3'-5' RNA exonuclease USB1</fullName>
    </alternativeName>
</protein>
<dbReference type="GO" id="GO:0034477">
    <property type="term" value="P:U6 snRNA 3'-end processing"/>
    <property type="evidence" value="ECO:0007669"/>
    <property type="project" value="InterPro"/>
</dbReference>
<sequence>MAFGNRISQIESTSIDLSFEGFAVFSNDEETRQFLVAKLSRTSNDALRDIRVSLDAILSQFDLPALYKEPQFHASFAWRDYDDGDSEWLLERLDTAFTADLRSQHIEIDCIKVKIGKDVTVVPLAQKLRGGRN</sequence>
<evidence type="ECO:0000256" key="4">
    <source>
        <dbReference type="ARBA" id="ARBA00023242"/>
    </source>
</evidence>
<proteinExistence type="predicted"/>
<dbReference type="VEuPathDB" id="FungiDB:TAPDE_003187"/>
<dbReference type="PANTHER" id="PTHR13522:SF3">
    <property type="entry name" value="U6 SNRNA PHOSPHODIESTERASE 1"/>
    <property type="match status" value="1"/>
</dbReference>
<keyword evidence="2" id="KW-0378">Hydrolase</keyword>
<evidence type="ECO:0000256" key="3">
    <source>
        <dbReference type="ARBA" id="ARBA00023239"/>
    </source>
</evidence>
<dbReference type="Proteomes" id="UP000013776">
    <property type="component" value="Unassembled WGS sequence"/>
</dbReference>
<evidence type="ECO:0000313" key="7">
    <source>
        <dbReference type="EMBL" id="CCG83042.1"/>
    </source>
</evidence>
<reference evidence="7 8" key="1">
    <citation type="journal article" date="2013" name="MBio">
        <title>Genome sequencing of the plant pathogen Taphrina deformans, the causal agent of peach leaf curl.</title>
        <authorList>
            <person name="Cisse O.H."/>
            <person name="Almeida J.M.G.C.F."/>
            <person name="Fonseca A."/>
            <person name="Kumar A.A."/>
            <person name="Salojaervi J."/>
            <person name="Overmyer K."/>
            <person name="Hauser P.M."/>
            <person name="Pagni M."/>
        </authorList>
    </citation>
    <scope>NUCLEOTIDE SEQUENCE [LARGE SCALE GENOMIC DNA]</scope>
    <source>
        <strain evidence="8">PYCC 5710 / ATCC 11124 / CBS 356.35 / IMI 108563 / JCM 9778 / NBRC 8474</strain>
    </source>
</reference>
<dbReference type="AlphaFoldDB" id="R4XI15"/>
<keyword evidence="4" id="KW-0539">Nucleus</keyword>
<dbReference type="Pfam" id="PF09749">
    <property type="entry name" value="HVSL"/>
    <property type="match status" value="1"/>
</dbReference>
<name>R4XI15_TAPDE</name>
<evidence type="ECO:0000256" key="5">
    <source>
        <dbReference type="ARBA" id="ARBA00029543"/>
    </source>
</evidence>
<dbReference type="InterPro" id="IPR027521">
    <property type="entry name" value="Usb1"/>
</dbReference>
<dbReference type="GO" id="GO:0005634">
    <property type="term" value="C:nucleus"/>
    <property type="evidence" value="ECO:0007669"/>
    <property type="project" value="TreeGrafter"/>
</dbReference>
<evidence type="ECO:0000256" key="1">
    <source>
        <dbReference type="ARBA" id="ARBA00022722"/>
    </source>
</evidence>
<comment type="caution">
    <text evidence="7">The sequence shown here is derived from an EMBL/GenBank/DDBJ whole genome shotgun (WGS) entry which is preliminary data.</text>
</comment>
<organism evidence="7 8">
    <name type="scientific">Taphrina deformans (strain PYCC 5710 / ATCC 11124 / CBS 356.35 / IMI 108563 / JCM 9778 / NBRC 8474)</name>
    <name type="common">Peach leaf curl fungus</name>
    <name type="synonym">Lalaria deformans</name>
    <dbReference type="NCBI Taxonomy" id="1097556"/>
    <lineage>
        <taxon>Eukaryota</taxon>
        <taxon>Fungi</taxon>
        <taxon>Dikarya</taxon>
        <taxon>Ascomycota</taxon>
        <taxon>Taphrinomycotina</taxon>
        <taxon>Taphrinomycetes</taxon>
        <taxon>Taphrinales</taxon>
        <taxon>Taphrinaceae</taxon>
        <taxon>Taphrina</taxon>
    </lineage>
</organism>
<gene>
    <name evidence="7" type="ORF">TAPDE_003187</name>
</gene>
<accession>R4XI15</accession>
<dbReference type="PANTHER" id="PTHR13522">
    <property type="entry name" value="U6 SNRNA PHOSPHODIESTERASE 1"/>
    <property type="match status" value="1"/>
</dbReference>
<dbReference type="EMBL" id="CAHR02000118">
    <property type="protein sequence ID" value="CCG83042.1"/>
    <property type="molecule type" value="Genomic_DNA"/>
</dbReference>
<dbReference type="GO" id="GO:0000175">
    <property type="term" value="F:3'-5'-RNA exonuclease activity"/>
    <property type="evidence" value="ECO:0007669"/>
    <property type="project" value="TreeGrafter"/>
</dbReference>
<dbReference type="GO" id="GO:0016829">
    <property type="term" value="F:lyase activity"/>
    <property type="evidence" value="ECO:0007669"/>
    <property type="project" value="UniProtKB-KW"/>
</dbReference>
<keyword evidence="8" id="KW-1185">Reference proteome</keyword>
<dbReference type="Gene3D" id="3.90.1140.10">
    <property type="entry name" value="Cyclic phosphodiesterase"/>
    <property type="match status" value="1"/>
</dbReference>
<keyword evidence="3" id="KW-0456">Lyase</keyword>
<dbReference type="OrthoDB" id="49151at2759"/>